<protein>
    <submittedName>
        <fullName evidence="1">Uncharacterized protein</fullName>
    </submittedName>
</protein>
<dbReference type="AlphaFoldDB" id="A0AAD5D631"/>
<evidence type="ECO:0000313" key="2">
    <source>
        <dbReference type="Proteomes" id="UP001206925"/>
    </source>
</evidence>
<reference evidence="1" key="1">
    <citation type="submission" date="2022-06" db="EMBL/GenBank/DDBJ databases">
        <title>Uncovering the hologenomic basis of an extraordinary plant invasion.</title>
        <authorList>
            <person name="Bieker V.C."/>
            <person name="Martin M.D."/>
            <person name="Gilbert T."/>
            <person name="Hodgins K."/>
            <person name="Battlay P."/>
            <person name="Petersen B."/>
            <person name="Wilson J."/>
        </authorList>
    </citation>
    <scope>NUCLEOTIDE SEQUENCE</scope>
    <source>
        <strain evidence="1">AA19_3_7</strain>
        <tissue evidence="1">Leaf</tissue>
    </source>
</reference>
<comment type="caution">
    <text evidence="1">The sequence shown here is derived from an EMBL/GenBank/DDBJ whole genome shotgun (WGS) entry which is preliminary data.</text>
</comment>
<sequence>MGGCSGVSGCYGGGGASYVIKPSPPSILLAFTDTTLISPQISYQCRVEIMAHAQNCPTSIAVESYRVAAATLTAAGRFNEINPIKLRNKFSKSCKSEADS</sequence>
<gene>
    <name evidence="1" type="ORF">M8C21_009609</name>
</gene>
<accession>A0AAD5D631</accession>
<name>A0AAD5D631_AMBAR</name>
<evidence type="ECO:0000313" key="1">
    <source>
        <dbReference type="EMBL" id="KAI7754094.1"/>
    </source>
</evidence>
<dbReference type="EMBL" id="JAMZMK010004554">
    <property type="protein sequence ID" value="KAI7754094.1"/>
    <property type="molecule type" value="Genomic_DNA"/>
</dbReference>
<organism evidence="1 2">
    <name type="scientific">Ambrosia artemisiifolia</name>
    <name type="common">Common ragweed</name>
    <dbReference type="NCBI Taxonomy" id="4212"/>
    <lineage>
        <taxon>Eukaryota</taxon>
        <taxon>Viridiplantae</taxon>
        <taxon>Streptophyta</taxon>
        <taxon>Embryophyta</taxon>
        <taxon>Tracheophyta</taxon>
        <taxon>Spermatophyta</taxon>
        <taxon>Magnoliopsida</taxon>
        <taxon>eudicotyledons</taxon>
        <taxon>Gunneridae</taxon>
        <taxon>Pentapetalae</taxon>
        <taxon>asterids</taxon>
        <taxon>campanulids</taxon>
        <taxon>Asterales</taxon>
        <taxon>Asteraceae</taxon>
        <taxon>Asteroideae</taxon>
        <taxon>Heliantheae alliance</taxon>
        <taxon>Heliantheae</taxon>
        <taxon>Ambrosia</taxon>
    </lineage>
</organism>
<dbReference type="Proteomes" id="UP001206925">
    <property type="component" value="Unassembled WGS sequence"/>
</dbReference>
<proteinExistence type="predicted"/>
<keyword evidence="2" id="KW-1185">Reference proteome</keyword>